<comment type="caution">
    <text evidence="2">The sequence shown here is derived from an EMBL/GenBank/DDBJ whole genome shotgun (WGS) entry which is preliminary data.</text>
</comment>
<sequence>MSHGRAVIIDSSVDRGFRAHARGLPRGGRHLNELAERIRPTLRGWLQYYGRFHRSALIYALRTVDIALVHWAQRKYKRLHVRSELVIEHGSADL</sequence>
<dbReference type="InterPro" id="IPR013597">
    <property type="entry name" value="Mat_intron_G2"/>
</dbReference>
<gene>
    <name evidence="2" type="ORF">DN412_27035</name>
</gene>
<evidence type="ECO:0000259" key="1">
    <source>
        <dbReference type="Pfam" id="PF08388"/>
    </source>
</evidence>
<organism evidence="2 3">
    <name type="scientific">Cupriavidus lacunae</name>
    <dbReference type="NCBI Taxonomy" id="2666307"/>
    <lineage>
        <taxon>Bacteria</taxon>
        <taxon>Pseudomonadati</taxon>
        <taxon>Pseudomonadota</taxon>
        <taxon>Betaproteobacteria</taxon>
        <taxon>Burkholderiales</taxon>
        <taxon>Burkholderiaceae</taxon>
        <taxon>Cupriavidus</taxon>
    </lineage>
</organism>
<dbReference type="AlphaFoldDB" id="A0A370NNP6"/>
<dbReference type="Pfam" id="PF08388">
    <property type="entry name" value="GIIM"/>
    <property type="match status" value="1"/>
</dbReference>
<protein>
    <recommendedName>
        <fullName evidence="1">Group II intron maturase-specific domain-containing protein</fullName>
    </recommendedName>
</protein>
<dbReference type="Proteomes" id="UP000255165">
    <property type="component" value="Unassembled WGS sequence"/>
</dbReference>
<dbReference type="EMBL" id="QKWJ01000045">
    <property type="protein sequence ID" value="RDK07240.1"/>
    <property type="molecule type" value="Genomic_DNA"/>
</dbReference>
<accession>A0A370NNP6</accession>
<proteinExistence type="predicted"/>
<name>A0A370NNP6_9BURK</name>
<evidence type="ECO:0000313" key="2">
    <source>
        <dbReference type="EMBL" id="RDK07240.1"/>
    </source>
</evidence>
<keyword evidence="3" id="KW-1185">Reference proteome</keyword>
<feature type="domain" description="Group II intron maturase-specific" evidence="1">
    <location>
        <begin position="27"/>
        <end position="80"/>
    </location>
</feature>
<reference evidence="3" key="1">
    <citation type="submission" date="2018-06" db="EMBL/GenBank/DDBJ databases">
        <authorList>
            <person name="Feng T."/>
            <person name="Jeon C.O."/>
        </authorList>
    </citation>
    <scope>NUCLEOTIDE SEQUENCE [LARGE SCALE GENOMIC DNA]</scope>
    <source>
        <strain evidence="3">S23</strain>
    </source>
</reference>
<evidence type="ECO:0000313" key="3">
    <source>
        <dbReference type="Proteomes" id="UP000255165"/>
    </source>
</evidence>